<keyword evidence="10" id="KW-1185">Reference proteome</keyword>
<evidence type="ECO:0000256" key="4">
    <source>
        <dbReference type="ARBA" id="ARBA00022692"/>
    </source>
</evidence>
<dbReference type="PROSITE" id="PS50928">
    <property type="entry name" value="ABC_TM1"/>
    <property type="match status" value="1"/>
</dbReference>
<evidence type="ECO:0000256" key="5">
    <source>
        <dbReference type="ARBA" id="ARBA00022989"/>
    </source>
</evidence>
<evidence type="ECO:0000313" key="10">
    <source>
        <dbReference type="Proteomes" id="UP000233786"/>
    </source>
</evidence>
<comment type="similarity">
    <text evidence="7">Belongs to the binding-protein-dependent transport system permease family.</text>
</comment>
<dbReference type="AlphaFoldDB" id="A0A2N3Y0M2"/>
<reference evidence="9" key="1">
    <citation type="submission" date="2017-12" db="EMBL/GenBank/DDBJ databases">
        <title>Sequencing the genomes of 1000 Actinobacteria strains.</title>
        <authorList>
            <person name="Klenk H.-P."/>
        </authorList>
    </citation>
    <scope>NUCLEOTIDE SEQUENCE [LARGE SCALE GENOMIC DNA]</scope>
    <source>
        <strain evidence="9">DSM 44228</strain>
    </source>
</reference>
<dbReference type="GO" id="GO:0005886">
    <property type="term" value="C:plasma membrane"/>
    <property type="evidence" value="ECO:0007669"/>
    <property type="project" value="UniProtKB-SubCell"/>
</dbReference>
<comment type="caution">
    <text evidence="9">The sequence shown here is derived from an EMBL/GenBank/DDBJ whole genome shotgun (WGS) entry which is preliminary data.</text>
</comment>
<dbReference type="CDD" id="cd06261">
    <property type="entry name" value="TM_PBP2"/>
    <property type="match status" value="1"/>
</dbReference>
<name>A0A2N3Y0M2_SACSN</name>
<keyword evidence="3" id="KW-1003">Cell membrane</keyword>
<feature type="domain" description="ABC transmembrane type-1" evidence="8">
    <location>
        <begin position="73"/>
        <end position="258"/>
    </location>
</feature>
<sequence>MDHRRSRASIAICAVLAIGVAVLALFGPLLTSGSPTEQRSLPFEPATGPLPLGSDEIGRDVLVRVLHGGLPVLVLAMGSTLLASAISVVVGLATGLAERRASELTVRIIDVVGVAPPLLLMLIIATGFPGSDLAVLVAVALVCVPFSVRVVRAAARQVSALGFVEIARARGDRWWSVLRHDVLPAVSGTLVAELGIRFTAAIHLTATAGFLGLGRGAPAANWGRMVNENFPGMALNPWPVLVPALLLVMFAVSVNLLADEAAHRIGGRR</sequence>
<dbReference type="Pfam" id="PF00528">
    <property type="entry name" value="BPD_transp_1"/>
    <property type="match status" value="1"/>
</dbReference>
<dbReference type="EMBL" id="PJNB01000001">
    <property type="protein sequence ID" value="PKW16469.1"/>
    <property type="molecule type" value="Genomic_DNA"/>
</dbReference>
<comment type="subcellular location">
    <subcellularLocation>
        <location evidence="1 7">Cell membrane</location>
        <topology evidence="1 7">Multi-pass membrane protein</topology>
    </subcellularLocation>
</comment>
<dbReference type="PANTHER" id="PTHR43386">
    <property type="entry name" value="OLIGOPEPTIDE TRANSPORT SYSTEM PERMEASE PROTEIN APPC"/>
    <property type="match status" value="1"/>
</dbReference>
<dbReference type="RefSeq" id="WP_010314828.1">
    <property type="nucleotide sequence ID" value="NZ_CP061007.1"/>
</dbReference>
<feature type="transmembrane region" description="Helical" evidence="7">
    <location>
        <begin position="198"/>
        <end position="218"/>
    </location>
</feature>
<feature type="transmembrane region" description="Helical" evidence="7">
    <location>
        <begin position="238"/>
        <end position="258"/>
    </location>
</feature>
<dbReference type="GO" id="GO:0055085">
    <property type="term" value="P:transmembrane transport"/>
    <property type="evidence" value="ECO:0007669"/>
    <property type="project" value="InterPro"/>
</dbReference>
<dbReference type="STRING" id="994479.GCA_000194155_07251"/>
<keyword evidence="6 7" id="KW-0472">Membrane</keyword>
<protein>
    <submittedName>
        <fullName evidence="9">Peptide/nickel transport system permease protein</fullName>
    </submittedName>
</protein>
<dbReference type="SUPFAM" id="SSF161098">
    <property type="entry name" value="MetI-like"/>
    <property type="match status" value="1"/>
</dbReference>
<feature type="transmembrane region" description="Helical" evidence="7">
    <location>
        <begin position="133"/>
        <end position="151"/>
    </location>
</feature>
<feature type="transmembrane region" description="Helical" evidence="7">
    <location>
        <begin position="72"/>
        <end position="96"/>
    </location>
</feature>
<keyword evidence="5 7" id="KW-1133">Transmembrane helix</keyword>
<evidence type="ECO:0000256" key="6">
    <source>
        <dbReference type="ARBA" id="ARBA00023136"/>
    </source>
</evidence>
<dbReference type="InterPro" id="IPR050366">
    <property type="entry name" value="BP-dependent_transpt_permease"/>
</dbReference>
<accession>A0A2N3Y0M2</accession>
<dbReference type="InterPro" id="IPR035906">
    <property type="entry name" value="MetI-like_sf"/>
</dbReference>
<dbReference type="PANTHER" id="PTHR43386:SF25">
    <property type="entry name" value="PEPTIDE ABC TRANSPORTER PERMEASE PROTEIN"/>
    <property type="match status" value="1"/>
</dbReference>
<organism evidence="9 10">
    <name type="scientific">Saccharopolyspora spinosa</name>
    <dbReference type="NCBI Taxonomy" id="60894"/>
    <lineage>
        <taxon>Bacteria</taxon>
        <taxon>Bacillati</taxon>
        <taxon>Actinomycetota</taxon>
        <taxon>Actinomycetes</taxon>
        <taxon>Pseudonocardiales</taxon>
        <taxon>Pseudonocardiaceae</taxon>
        <taxon>Saccharopolyspora</taxon>
    </lineage>
</organism>
<dbReference type="Gene3D" id="1.10.3720.10">
    <property type="entry name" value="MetI-like"/>
    <property type="match status" value="1"/>
</dbReference>
<keyword evidence="2 7" id="KW-0813">Transport</keyword>
<dbReference type="Proteomes" id="UP000233786">
    <property type="component" value="Unassembled WGS sequence"/>
</dbReference>
<evidence type="ECO:0000256" key="3">
    <source>
        <dbReference type="ARBA" id="ARBA00022475"/>
    </source>
</evidence>
<evidence type="ECO:0000256" key="2">
    <source>
        <dbReference type="ARBA" id="ARBA00022448"/>
    </source>
</evidence>
<dbReference type="InterPro" id="IPR000515">
    <property type="entry name" value="MetI-like"/>
</dbReference>
<gene>
    <name evidence="9" type="ORF">A8926_4302</name>
</gene>
<evidence type="ECO:0000313" key="9">
    <source>
        <dbReference type="EMBL" id="PKW16469.1"/>
    </source>
</evidence>
<evidence type="ECO:0000256" key="1">
    <source>
        <dbReference type="ARBA" id="ARBA00004651"/>
    </source>
</evidence>
<proteinExistence type="inferred from homology"/>
<evidence type="ECO:0000259" key="8">
    <source>
        <dbReference type="PROSITE" id="PS50928"/>
    </source>
</evidence>
<evidence type="ECO:0000256" key="7">
    <source>
        <dbReference type="RuleBase" id="RU363032"/>
    </source>
</evidence>
<feature type="transmembrane region" description="Helical" evidence="7">
    <location>
        <begin position="108"/>
        <end position="127"/>
    </location>
</feature>
<keyword evidence="4 7" id="KW-0812">Transmembrane</keyword>